<feature type="region of interest" description="Disordered" evidence="1">
    <location>
        <begin position="90"/>
        <end position="111"/>
    </location>
</feature>
<reference evidence="2 3" key="1">
    <citation type="submission" date="2016-07" db="EMBL/GenBank/DDBJ databases">
        <title>Multiple horizontal gene transfer events from other fungi enriched the ability of initially mycotrophic Trichoderma (Ascomycota) to feed on dead plant biomass.</title>
        <authorList>
            <consortium name="DOE Joint Genome Institute"/>
            <person name="Aerts A."/>
            <person name="Atanasova L."/>
            <person name="Chenthamara K."/>
            <person name="Zhang J."/>
            <person name="Grujic M."/>
            <person name="Henrissat B."/>
            <person name="Kuo A."/>
            <person name="Salamov A."/>
            <person name="Lipzen A."/>
            <person name="Labutti K."/>
            <person name="Barry K."/>
            <person name="Miao Y."/>
            <person name="Rahimi M.J."/>
            <person name="Shen Q."/>
            <person name="Grigoriev I.V."/>
            <person name="Kubicek C.P."/>
            <person name="Druzhinina I.S."/>
        </authorList>
    </citation>
    <scope>NUCLEOTIDE SEQUENCE [LARGE SCALE GENOMIC DNA]</scope>
    <source>
        <strain evidence="2 3">ATCC 18648</strain>
    </source>
</reference>
<gene>
    <name evidence="2" type="ORF">M440DRAFT_241212</name>
</gene>
<evidence type="ECO:0000313" key="3">
    <source>
        <dbReference type="Proteomes" id="UP000240760"/>
    </source>
</evidence>
<protein>
    <submittedName>
        <fullName evidence="2">Uncharacterized protein</fullName>
    </submittedName>
</protein>
<dbReference type="Proteomes" id="UP000240760">
    <property type="component" value="Unassembled WGS sequence"/>
</dbReference>
<evidence type="ECO:0000313" key="2">
    <source>
        <dbReference type="EMBL" id="PTB79569.1"/>
    </source>
</evidence>
<name>A0A2T4CDC9_TRILO</name>
<proteinExistence type="predicted"/>
<organism evidence="2 3">
    <name type="scientific">Trichoderma longibrachiatum ATCC 18648</name>
    <dbReference type="NCBI Taxonomy" id="983965"/>
    <lineage>
        <taxon>Eukaryota</taxon>
        <taxon>Fungi</taxon>
        <taxon>Dikarya</taxon>
        <taxon>Ascomycota</taxon>
        <taxon>Pezizomycotina</taxon>
        <taxon>Sordariomycetes</taxon>
        <taxon>Hypocreomycetidae</taxon>
        <taxon>Hypocreales</taxon>
        <taxon>Hypocreaceae</taxon>
        <taxon>Trichoderma</taxon>
    </lineage>
</organism>
<dbReference type="AlphaFoldDB" id="A0A2T4CDC9"/>
<keyword evidence="3" id="KW-1185">Reference proteome</keyword>
<evidence type="ECO:0000256" key="1">
    <source>
        <dbReference type="SAM" id="MobiDB-lite"/>
    </source>
</evidence>
<dbReference type="EMBL" id="KZ679128">
    <property type="protein sequence ID" value="PTB79569.1"/>
    <property type="molecule type" value="Genomic_DNA"/>
</dbReference>
<sequence>MSVCVWEYEMVTETSSSLKKRKLVKVFYICNCFEARHQSCQLRQRRLPWRNLLFGSVSRSCKRPESDTDILLTEFVRRKRGFGGRRAAKFGRKQLKRETRSTKSPPWQSPRKLSSVIRLGVSQLRNPKLTIITEDRNLKLHVSSIRQTSE</sequence>
<accession>A0A2T4CDC9</accession>